<keyword evidence="3" id="KW-0472">Membrane</keyword>
<dbReference type="PANTHER" id="PTHR30093">
    <property type="entry name" value="GENERAL SECRETION PATHWAY PROTEIN G"/>
    <property type="match status" value="1"/>
</dbReference>
<keyword evidence="3" id="KW-1133">Transmembrane helix</keyword>
<dbReference type="InterPro" id="IPR045584">
    <property type="entry name" value="Pilin-like"/>
</dbReference>
<evidence type="ECO:0000313" key="4">
    <source>
        <dbReference type="EMBL" id="SVD63415.1"/>
    </source>
</evidence>
<dbReference type="Pfam" id="PF07963">
    <property type="entry name" value="N_methyl"/>
    <property type="match status" value="1"/>
</dbReference>
<accession>A0A382WYJ7</accession>
<gene>
    <name evidence="4" type="ORF">METZ01_LOCUS416269</name>
</gene>
<evidence type="ECO:0000256" key="1">
    <source>
        <dbReference type="ARBA" id="ARBA00022481"/>
    </source>
</evidence>
<feature type="non-terminal residue" evidence="4">
    <location>
        <position position="129"/>
    </location>
</feature>
<dbReference type="Gene3D" id="3.30.700.10">
    <property type="entry name" value="Glycoprotein, Type 4 Pilin"/>
    <property type="match status" value="1"/>
</dbReference>
<proteinExistence type="predicted"/>
<feature type="compositionally biased region" description="Polar residues" evidence="2">
    <location>
        <begin position="108"/>
        <end position="129"/>
    </location>
</feature>
<dbReference type="EMBL" id="UINC01163221">
    <property type="protein sequence ID" value="SVD63415.1"/>
    <property type="molecule type" value="Genomic_DNA"/>
</dbReference>
<protein>
    <recommendedName>
        <fullName evidence="5">Pilus assembly protein</fullName>
    </recommendedName>
</protein>
<dbReference type="InterPro" id="IPR012902">
    <property type="entry name" value="N_methyl_site"/>
</dbReference>
<reference evidence="4" key="1">
    <citation type="submission" date="2018-05" db="EMBL/GenBank/DDBJ databases">
        <authorList>
            <person name="Lanie J.A."/>
            <person name="Ng W.-L."/>
            <person name="Kazmierczak K.M."/>
            <person name="Andrzejewski T.M."/>
            <person name="Davidsen T.M."/>
            <person name="Wayne K.J."/>
            <person name="Tettelin H."/>
            <person name="Glass J.I."/>
            <person name="Rusch D."/>
            <person name="Podicherti R."/>
            <person name="Tsui H.-C.T."/>
            <person name="Winkler M.E."/>
        </authorList>
    </citation>
    <scope>NUCLEOTIDE SEQUENCE</scope>
</reference>
<keyword evidence="3" id="KW-0812">Transmembrane</keyword>
<dbReference type="AlphaFoldDB" id="A0A382WYJ7"/>
<sequence>MLSKLGNARNEKGFTLIELLIVIAIIGILAAIAIPQFAQYKKRAYYSDVEANLHNLYLACKAYWADEGSGNACTTTIASGTSYGFNQSSNVTITPDSSTTEDDFSSTAQHSDATDKTFTLDSSGNITSA</sequence>
<name>A0A382WYJ7_9ZZZZ</name>
<evidence type="ECO:0008006" key="5">
    <source>
        <dbReference type="Google" id="ProtNLM"/>
    </source>
</evidence>
<dbReference type="SUPFAM" id="SSF54523">
    <property type="entry name" value="Pili subunits"/>
    <property type="match status" value="1"/>
</dbReference>
<dbReference type="PROSITE" id="PS00409">
    <property type="entry name" value="PROKAR_NTER_METHYL"/>
    <property type="match status" value="1"/>
</dbReference>
<evidence type="ECO:0000256" key="2">
    <source>
        <dbReference type="SAM" id="MobiDB-lite"/>
    </source>
</evidence>
<feature type="transmembrane region" description="Helical" evidence="3">
    <location>
        <begin position="14"/>
        <end position="34"/>
    </location>
</feature>
<dbReference type="NCBIfam" id="TIGR02532">
    <property type="entry name" value="IV_pilin_GFxxxE"/>
    <property type="match status" value="1"/>
</dbReference>
<evidence type="ECO:0000256" key="3">
    <source>
        <dbReference type="SAM" id="Phobius"/>
    </source>
</evidence>
<keyword evidence="1" id="KW-0488">Methylation</keyword>
<dbReference type="PANTHER" id="PTHR30093:SF34">
    <property type="entry name" value="PREPILIN PEPTIDASE-DEPENDENT PROTEIN D"/>
    <property type="match status" value="1"/>
</dbReference>
<feature type="region of interest" description="Disordered" evidence="2">
    <location>
        <begin position="92"/>
        <end position="129"/>
    </location>
</feature>
<organism evidence="4">
    <name type="scientific">marine metagenome</name>
    <dbReference type="NCBI Taxonomy" id="408172"/>
    <lineage>
        <taxon>unclassified sequences</taxon>
        <taxon>metagenomes</taxon>
        <taxon>ecological metagenomes</taxon>
    </lineage>
</organism>